<keyword evidence="1" id="KW-0175">Coiled coil</keyword>
<dbReference type="Gene3D" id="3.30.420.40">
    <property type="match status" value="2"/>
</dbReference>
<dbReference type="GO" id="GO:0005524">
    <property type="term" value="F:ATP binding"/>
    <property type="evidence" value="ECO:0007669"/>
    <property type="project" value="InterPro"/>
</dbReference>
<evidence type="ECO:0008006" key="4">
    <source>
        <dbReference type="Google" id="ProtNLM"/>
    </source>
</evidence>
<dbReference type="EMBL" id="HACG01026516">
    <property type="protein sequence ID" value="CEK73381.1"/>
    <property type="molecule type" value="Transcribed_RNA"/>
</dbReference>
<dbReference type="GO" id="GO:0006040">
    <property type="term" value="P:amino sugar metabolic process"/>
    <property type="evidence" value="ECO:0007669"/>
    <property type="project" value="InterPro"/>
</dbReference>
<sequence>MSSYYGIGIISGTSLDGLDFCFAEFTGDSETDVWGYRIEHSVTVPYSKIMKDRLGSATSLSGIDLIKLQSDYSHLIGQCLERFILSKDLRPDFIASHGHTVFHQPDKGITFQLGDGEIISTYIRCPFVSNFRTKDVSLGGQGAPLVSCGEKYLFQQTDMCVSLCGIANVGCQGDKGFDVCPCNIVLNHLVSINDPNLQYDVDGNLAATGHILPDVLEQLDKLDYYQQSGPKSLGIEWVSSNLLPILKPEQHSVPDLLRTYIEHITQHVSAACVQIINKTHSTVMVTGGGVYNSTLMYDLKQKLKKHNIKVVDTENEIVEYKEALVCAFLGLRSLLNMENVFCSVTGSKMDSVSGSIHHGTVRHSKPSLQDRFNFMIRKKNLGVTELRIVKDK</sequence>
<dbReference type="AlphaFoldDB" id="A0A0B6ZZX7"/>
<dbReference type="PANTHER" id="PTHR30605">
    <property type="entry name" value="ANHYDRO-N-ACETYLMURAMIC ACID KINASE"/>
    <property type="match status" value="1"/>
</dbReference>
<dbReference type="InterPro" id="IPR005338">
    <property type="entry name" value="Anhydro_N_Ac-Mur_kinase"/>
</dbReference>
<dbReference type="PANTHER" id="PTHR30605:SF0">
    <property type="entry name" value="ANHYDRO-N-ACETYLMURAMIC ACID KINASE"/>
    <property type="match status" value="1"/>
</dbReference>
<dbReference type="EMBL" id="HACG01026515">
    <property type="protein sequence ID" value="CEK73380.1"/>
    <property type="molecule type" value="Transcribed_RNA"/>
</dbReference>
<name>A0A0B6ZZX7_9EUPU</name>
<evidence type="ECO:0000313" key="3">
    <source>
        <dbReference type="EMBL" id="CEK73381.1"/>
    </source>
</evidence>
<evidence type="ECO:0000256" key="1">
    <source>
        <dbReference type="SAM" id="Coils"/>
    </source>
</evidence>
<evidence type="ECO:0000313" key="2">
    <source>
        <dbReference type="EMBL" id="CEK73380.1"/>
    </source>
</evidence>
<accession>A0A0B6ZZX7</accession>
<dbReference type="Pfam" id="PF03702">
    <property type="entry name" value="AnmK"/>
    <property type="match status" value="1"/>
</dbReference>
<dbReference type="GO" id="GO:0016773">
    <property type="term" value="F:phosphotransferase activity, alcohol group as acceptor"/>
    <property type="evidence" value="ECO:0007669"/>
    <property type="project" value="InterPro"/>
</dbReference>
<feature type="coiled-coil region" evidence="1">
    <location>
        <begin position="296"/>
        <end position="323"/>
    </location>
</feature>
<dbReference type="GO" id="GO:0009254">
    <property type="term" value="P:peptidoglycan turnover"/>
    <property type="evidence" value="ECO:0007669"/>
    <property type="project" value="InterPro"/>
</dbReference>
<protein>
    <recommendedName>
        <fullName evidence="4">Anhydro-N-acetylmuramic acid kinase</fullName>
    </recommendedName>
</protein>
<reference evidence="3" key="1">
    <citation type="submission" date="2014-12" db="EMBL/GenBank/DDBJ databases">
        <title>Insight into the proteome of Arion vulgaris.</title>
        <authorList>
            <person name="Aradska J."/>
            <person name="Bulat T."/>
            <person name="Smidak R."/>
            <person name="Sarate P."/>
            <person name="Gangsoo J."/>
            <person name="Sialana F."/>
            <person name="Bilban M."/>
            <person name="Lubec G."/>
        </authorList>
    </citation>
    <scope>NUCLEOTIDE SEQUENCE</scope>
    <source>
        <tissue evidence="3">Skin</tissue>
    </source>
</reference>
<proteinExistence type="predicted"/>
<gene>
    <name evidence="3" type="primary">ORF86532</name>
    <name evidence="2" type="synonym">ORF86530</name>
</gene>
<organism evidence="3">
    <name type="scientific">Arion vulgaris</name>
    <dbReference type="NCBI Taxonomy" id="1028688"/>
    <lineage>
        <taxon>Eukaryota</taxon>
        <taxon>Metazoa</taxon>
        <taxon>Spiralia</taxon>
        <taxon>Lophotrochozoa</taxon>
        <taxon>Mollusca</taxon>
        <taxon>Gastropoda</taxon>
        <taxon>Heterobranchia</taxon>
        <taxon>Euthyneura</taxon>
        <taxon>Panpulmonata</taxon>
        <taxon>Eupulmonata</taxon>
        <taxon>Stylommatophora</taxon>
        <taxon>Helicina</taxon>
        <taxon>Arionoidea</taxon>
        <taxon>Arionidae</taxon>
        <taxon>Arion</taxon>
    </lineage>
</organism>